<feature type="region of interest" description="Disordered" evidence="1">
    <location>
        <begin position="1"/>
        <end position="63"/>
    </location>
</feature>
<proteinExistence type="predicted"/>
<evidence type="ECO:0000256" key="1">
    <source>
        <dbReference type="SAM" id="MobiDB-lite"/>
    </source>
</evidence>
<evidence type="ECO:0000313" key="2">
    <source>
        <dbReference type="EMBL" id="KAG0711922.1"/>
    </source>
</evidence>
<evidence type="ECO:0000313" key="3">
    <source>
        <dbReference type="Proteomes" id="UP000770661"/>
    </source>
</evidence>
<reference evidence="2" key="1">
    <citation type="submission" date="2020-07" db="EMBL/GenBank/DDBJ databases">
        <title>The High-quality genome of the commercially important snow crab, Chionoecetes opilio.</title>
        <authorList>
            <person name="Jeong J.-H."/>
            <person name="Ryu S."/>
        </authorList>
    </citation>
    <scope>NUCLEOTIDE SEQUENCE</scope>
    <source>
        <strain evidence="2">MADBK_172401_WGS</strain>
        <tissue evidence="2">Digestive gland</tissue>
    </source>
</reference>
<protein>
    <submittedName>
        <fullName evidence="2">Uncharacterized protein</fullName>
    </submittedName>
</protein>
<dbReference type="Proteomes" id="UP000770661">
    <property type="component" value="Unassembled WGS sequence"/>
</dbReference>
<sequence length="111" mass="11438">MASLFGRWLPVRGGKPGSQGLSSGPKKRFPLDEGGLDPAEVLETGPTSVNRGPSPSGAPARFPPAFGGFPRVMAVSSGCPGFLPRTSVGGEPVKEEFFPPGIFRSGNTPPC</sequence>
<feature type="compositionally biased region" description="Low complexity" evidence="1">
    <location>
        <begin position="52"/>
        <end position="63"/>
    </location>
</feature>
<organism evidence="2 3">
    <name type="scientific">Chionoecetes opilio</name>
    <name type="common">Atlantic snow crab</name>
    <name type="synonym">Cancer opilio</name>
    <dbReference type="NCBI Taxonomy" id="41210"/>
    <lineage>
        <taxon>Eukaryota</taxon>
        <taxon>Metazoa</taxon>
        <taxon>Ecdysozoa</taxon>
        <taxon>Arthropoda</taxon>
        <taxon>Crustacea</taxon>
        <taxon>Multicrustacea</taxon>
        <taxon>Malacostraca</taxon>
        <taxon>Eumalacostraca</taxon>
        <taxon>Eucarida</taxon>
        <taxon>Decapoda</taxon>
        <taxon>Pleocyemata</taxon>
        <taxon>Brachyura</taxon>
        <taxon>Eubrachyura</taxon>
        <taxon>Majoidea</taxon>
        <taxon>Majidae</taxon>
        <taxon>Chionoecetes</taxon>
    </lineage>
</organism>
<keyword evidence="3" id="KW-1185">Reference proteome</keyword>
<name>A0A8J4XQ71_CHIOP</name>
<gene>
    <name evidence="2" type="ORF">GWK47_019521</name>
</gene>
<comment type="caution">
    <text evidence="2">The sequence shown here is derived from an EMBL/GenBank/DDBJ whole genome shotgun (WGS) entry which is preliminary data.</text>
</comment>
<dbReference type="AlphaFoldDB" id="A0A8J4XQ71"/>
<dbReference type="EMBL" id="JACEEZ010022876">
    <property type="protein sequence ID" value="KAG0711922.1"/>
    <property type="molecule type" value="Genomic_DNA"/>
</dbReference>
<accession>A0A8J4XQ71</accession>